<dbReference type="InParanoid" id="A0A2H3CB56"/>
<dbReference type="EMBL" id="KZ293749">
    <property type="protein sequence ID" value="PBK80289.1"/>
    <property type="molecule type" value="Genomic_DNA"/>
</dbReference>
<reference evidence="2" key="1">
    <citation type="journal article" date="2017" name="Nat. Ecol. Evol.">
        <title>Genome expansion and lineage-specific genetic innovations in the forest pathogenic fungi Armillaria.</title>
        <authorList>
            <person name="Sipos G."/>
            <person name="Prasanna A.N."/>
            <person name="Walter M.C."/>
            <person name="O'Connor E."/>
            <person name="Balint B."/>
            <person name="Krizsan K."/>
            <person name="Kiss B."/>
            <person name="Hess J."/>
            <person name="Varga T."/>
            <person name="Slot J."/>
            <person name="Riley R."/>
            <person name="Boka B."/>
            <person name="Rigling D."/>
            <person name="Barry K."/>
            <person name="Lee J."/>
            <person name="Mihaltcheva S."/>
            <person name="LaButti K."/>
            <person name="Lipzen A."/>
            <person name="Waldron R."/>
            <person name="Moloney N.M."/>
            <person name="Sperisen C."/>
            <person name="Kredics L."/>
            <person name="Vagvoelgyi C."/>
            <person name="Patrignani A."/>
            <person name="Fitzpatrick D."/>
            <person name="Nagy I."/>
            <person name="Doyle S."/>
            <person name="Anderson J.B."/>
            <person name="Grigoriev I.V."/>
            <person name="Gueldener U."/>
            <person name="Muensterkoetter M."/>
            <person name="Nagy L.G."/>
        </authorList>
    </citation>
    <scope>NUCLEOTIDE SEQUENCE [LARGE SCALE GENOMIC DNA]</scope>
    <source>
        <strain evidence="2">Ar21-2</strain>
    </source>
</reference>
<dbReference type="OrthoDB" id="10637192at2759"/>
<keyword evidence="2" id="KW-1185">Reference proteome</keyword>
<accession>A0A2H3CB56</accession>
<gene>
    <name evidence="1" type="ORF">ARMGADRAFT_1092376</name>
</gene>
<name>A0A2H3CB56_ARMGA</name>
<evidence type="ECO:0000313" key="2">
    <source>
        <dbReference type="Proteomes" id="UP000217790"/>
    </source>
</evidence>
<proteinExistence type="predicted"/>
<sequence length="156" mass="17031">MHPRLKSLTNATRRPWRGNRVRIPTHAFTITSVHVSLLGCILFAEGVITKLHTKESLDGHLVNCLSVVAGSPLCLRVLLDGYRAASTLGVRLASDVPTADLTCVSFSNVWHVRFRDSRIFPVYPVVLMLSPCAKLHGGAEIEGQKSESSAGITDDR</sequence>
<evidence type="ECO:0000313" key="1">
    <source>
        <dbReference type="EMBL" id="PBK80289.1"/>
    </source>
</evidence>
<protein>
    <submittedName>
        <fullName evidence="1">Uncharacterized protein</fullName>
    </submittedName>
</protein>
<organism evidence="1 2">
    <name type="scientific">Armillaria gallica</name>
    <name type="common">Bulbous honey fungus</name>
    <name type="synonym">Armillaria bulbosa</name>
    <dbReference type="NCBI Taxonomy" id="47427"/>
    <lineage>
        <taxon>Eukaryota</taxon>
        <taxon>Fungi</taxon>
        <taxon>Dikarya</taxon>
        <taxon>Basidiomycota</taxon>
        <taxon>Agaricomycotina</taxon>
        <taxon>Agaricomycetes</taxon>
        <taxon>Agaricomycetidae</taxon>
        <taxon>Agaricales</taxon>
        <taxon>Marasmiineae</taxon>
        <taxon>Physalacriaceae</taxon>
        <taxon>Armillaria</taxon>
    </lineage>
</organism>
<dbReference type="AlphaFoldDB" id="A0A2H3CB56"/>
<dbReference type="Proteomes" id="UP000217790">
    <property type="component" value="Unassembled WGS sequence"/>
</dbReference>